<evidence type="ECO:0000313" key="4">
    <source>
        <dbReference type="Proteomes" id="UP000298652"/>
    </source>
</evidence>
<dbReference type="PANTHER" id="PTHR33122">
    <property type="entry name" value="LIPID BINDING PROTEIN-RELATED"/>
    <property type="match status" value="1"/>
</dbReference>
<protein>
    <recommendedName>
        <fullName evidence="2">Bifunctional inhibitor/plant lipid transfer protein/seed storage helical domain-containing protein</fullName>
    </recommendedName>
</protein>
<dbReference type="PROSITE" id="PS51257">
    <property type="entry name" value="PROKAR_LIPOPROTEIN"/>
    <property type="match status" value="1"/>
</dbReference>
<accession>A0A4U6TNS7</accession>
<dbReference type="EMBL" id="CM016558">
    <property type="protein sequence ID" value="TKW04320.1"/>
    <property type="molecule type" value="Genomic_DNA"/>
</dbReference>
<name>A0A4U6TNS7_SETVI</name>
<dbReference type="Proteomes" id="UP000298652">
    <property type="component" value="Chromosome 7"/>
</dbReference>
<dbReference type="OMA" id="KMAPCAS"/>
<dbReference type="CDD" id="cd00010">
    <property type="entry name" value="AAI_LTSS"/>
    <property type="match status" value="1"/>
</dbReference>
<feature type="domain" description="Bifunctional inhibitor/plant lipid transfer protein/seed storage helical" evidence="2">
    <location>
        <begin position="26"/>
        <end position="108"/>
    </location>
</feature>
<dbReference type="SUPFAM" id="SSF47699">
    <property type="entry name" value="Bifunctional inhibitor/lipid-transfer protein/seed storage 2S albumin"/>
    <property type="match status" value="1"/>
</dbReference>
<dbReference type="AlphaFoldDB" id="A0A4U6TNS7"/>
<evidence type="ECO:0000313" key="3">
    <source>
        <dbReference type="EMBL" id="TKW04320.1"/>
    </source>
</evidence>
<keyword evidence="1" id="KW-0732">Signal</keyword>
<proteinExistence type="predicted"/>
<dbReference type="GO" id="GO:0009627">
    <property type="term" value="P:systemic acquired resistance"/>
    <property type="evidence" value="ECO:0007669"/>
    <property type="project" value="InterPro"/>
</dbReference>
<dbReference type="Gramene" id="TKW04320">
    <property type="protein sequence ID" value="TKW04320"/>
    <property type="gene ID" value="SEVIR_7G101100v2"/>
</dbReference>
<keyword evidence="4" id="KW-1185">Reference proteome</keyword>
<dbReference type="GO" id="GO:0005504">
    <property type="term" value="F:fatty acid binding"/>
    <property type="evidence" value="ECO:0007669"/>
    <property type="project" value="InterPro"/>
</dbReference>
<evidence type="ECO:0000256" key="1">
    <source>
        <dbReference type="SAM" id="SignalP"/>
    </source>
</evidence>
<dbReference type="PANTHER" id="PTHR33122:SF4">
    <property type="entry name" value="OS04G0415800 PROTEIN"/>
    <property type="match status" value="1"/>
</dbReference>
<organism evidence="3 4">
    <name type="scientific">Setaria viridis</name>
    <name type="common">Green bristlegrass</name>
    <name type="synonym">Setaria italica subsp. viridis</name>
    <dbReference type="NCBI Taxonomy" id="4556"/>
    <lineage>
        <taxon>Eukaryota</taxon>
        <taxon>Viridiplantae</taxon>
        <taxon>Streptophyta</taxon>
        <taxon>Embryophyta</taxon>
        <taxon>Tracheophyta</taxon>
        <taxon>Spermatophyta</taxon>
        <taxon>Magnoliopsida</taxon>
        <taxon>Liliopsida</taxon>
        <taxon>Poales</taxon>
        <taxon>Poaceae</taxon>
        <taxon>PACMAD clade</taxon>
        <taxon>Panicoideae</taxon>
        <taxon>Panicodae</taxon>
        <taxon>Paniceae</taxon>
        <taxon>Cenchrinae</taxon>
        <taxon>Setaria</taxon>
    </lineage>
</organism>
<dbReference type="InterPro" id="IPR016140">
    <property type="entry name" value="Bifunc_inhib/LTP/seed_store"/>
</dbReference>
<reference evidence="3" key="1">
    <citation type="submission" date="2019-03" db="EMBL/GenBank/DDBJ databases">
        <title>WGS assembly of Setaria viridis.</title>
        <authorList>
            <person name="Huang P."/>
            <person name="Jenkins J."/>
            <person name="Grimwood J."/>
            <person name="Barry K."/>
            <person name="Healey A."/>
            <person name="Mamidi S."/>
            <person name="Sreedasyam A."/>
            <person name="Shu S."/>
            <person name="Feldman M."/>
            <person name="Wu J."/>
            <person name="Yu Y."/>
            <person name="Chen C."/>
            <person name="Johnson J."/>
            <person name="Rokhsar D."/>
            <person name="Baxter I."/>
            <person name="Schmutz J."/>
            <person name="Brutnell T."/>
            <person name="Kellogg E."/>
        </authorList>
    </citation>
    <scope>NUCLEOTIDE SEQUENCE [LARGE SCALE GENOMIC DNA]</scope>
</reference>
<evidence type="ECO:0000259" key="2">
    <source>
        <dbReference type="SMART" id="SM00499"/>
    </source>
</evidence>
<sequence>MMKGGLLVLAVLLVAAACVAEGAGECGATPPDRMALRLAPCASAAQNPSSAPSAGCCSAVRTIGKQSRECLCAVMLSSTARSAGIKPEVAITIPKRCNIADRPVGYKCGAYTLP</sequence>
<dbReference type="InterPro" id="IPR036312">
    <property type="entry name" value="Bifun_inhib/LTP/seed_sf"/>
</dbReference>
<dbReference type="SMART" id="SM00499">
    <property type="entry name" value="AAI"/>
    <property type="match status" value="1"/>
</dbReference>
<dbReference type="Pfam" id="PF14368">
    <property type="entry name" value="LTP_2"/>
    <property type="match status" value="1"/>
</dbReference>
<dbReference type="Gene3D" id="1.10.110.10">
    <property type="entry name" value="Plant lipid-transfer and hydrophobic proteins"/>
    <property type="match status" value="1"/>
</dbReference>
<feature type="signal peptide" evidence="1">
    <location>
        <begin position="1"/>
        <end position="22"/>
    </location>
</feature>
<gene>
    <name evidence="3" type="ORF">SEVIR_7G101100v2</name>
</gene>
<feature type="chain" id="PRO_5020467943" description="Bifunctional inhibitor/plant lipid transfer protein/seed storage helical domain-containing protein" evidence="1">
    <location>
        <begin position="23"/>
        <end position="114"/>
    </location>
</feature>
<dbReference type="InterPro" id="IPR039265">
    <property type="entry name" value="DIR1-like"/>
</dbReference>